<name>A0ACC0EIG8_9BASI</name>
<reference evidence="1 2" key="3">
    <citation type="journal article" date="2022" name="Microbiol. Spectr.">
        <title>Folding features and dynamics of 3D genome architecture in plant fungal pathogens.</title>
        <authorList>
            <person name="Xia C."/>
        </authorList>
    </citation>
    <scope>NUCLEOTIDE SEQUENCE [LARGE SCALE GENOMIC DNA]</scope>
    <source>
        <strain evidence="1 2">93-210</strain>
    </source>
</reference>
<feature type="non-terminal residue" evidence="1">
    <location>
        <position position="167"/>
    </location>
</feature>
<gene>
    <name evidence="1" type="ORF">MJO28_004852</name>
</gene>
<sequence>MDNESRPLSKQLVKVIYQRLSSLISMFVSPRFLFILIRMHRLDSVGFKGERMNYLIELMETKTRRAGGSFFINHVFDIKAIEVARALRLTGNQDQVVSIEIPRSLVELVQDDVFSTLESLWIPSSKTVKGERHHKEKKMSKRERVDLENLSHKISPLKSCTISFPYP</sequence>
<dbReference type="Proteomes" id="UP001060170">
    <property type="component" value="Chromosome 5"/>
</dbReference>
<dbReference type="EMBL" id="CM045869">
    <property type="protein sequence ID" value="KAI7954452.1"/>
    <property type="molecule type" value="Genomic_DNA"/>
</dbReference>
<comment type="caution">
    <text evidence="1">The sequence shown here is derived from an EMBL/GenBank/DDBJ whole genome shotgun (WGS) entry which is preliminary data.</text>
</comment>
<protein>
    <submittedName>
        <fullName evidence="1">Uncharacterized protein</fullName>
    </submittedName>
</protein>
<keyword evidence="2" id="KW-1185">Reference proteome</keyword>
<proteinExistence type="predicted"/>
<organism evidence="1 2">
    <name type="scientific">Puccinia striiformis f. sp. tritici</name>
    <dbReference type="NCBI Taxonomy" id="168172"/>
    <lineage>
        <taxon>Eukaryota</taxon>
        <taxon>Fungi</taxon>
        <taxon>Dikarya</taxon>
        <taxon>Basidiomycota</taxon>
        <taxon>Pucciniomycotina</taxon>
        <taxon>Pucciniomycetes</taxon>
        <taxon>Pucciniales</taxon>
        <taxon>Pucciniaceae</taxon>
        <taxon>Puccinia</taxon>
    </lineage>
</organism>
<evidence type="ECO:0000313" key="2">
    <source>
        <dbReference type="Proteomes" id="UP001060170"/>
    </source>
</evidence>
<reference evidence="2" key="2">
    <citation type="journal article" date="2018" name="Mol. Plant Microbe Interact.">
        <title>Genome sequence resources for the wheat stripe rust pathogen (Puccinia striiformis f. sp. tritici) and the barley stripe rust pathogen (Puccinia striiformis f. sp. hordei).</title>
        <authorList>
            <person name="Xia C."/>
            <person name="Wang M."/>
            <person name="Yin C."/>
            <person name="Cornejo O.E."/>
            <person name="Hulbert S.H."/>
            <person name="Chen X."/>
        </authorList>
    </citation>
    <scope>NUCLEOTIDE SEQUENCE [LARGE SCALE GENOMIC DNA]</scope>
    <source>
        <strain evidence="2">93-210</strain>
    </source>
</reference>
<accession>A0ACC0EIG8</accession>
<reference evidence="2" key="1">
    <citation type="journal article" date="2018" name="BMC Genomics">
        <title>Genomic insights into host adaptation between the wheat stripe rust pathogen (Puccinia striiformis f. sp. tritici) and the barley stripe rust pathogen (Puccinia striiformis f. sp. hordei).</title>
        <authorList>
            <person name="Xia C."/>
            <person name="Wang M."/>
            <person name="Yin C."/>
            <person name="Cornejo O.E."/>
            <person name="Hulbert S.H."/>
            <person name="Chen X."/>
        </authorList>
    </citation>
    <scope>NUCLEOTIDE SEQUENCE [LARGE SCALE GENOMIC DNA]</scope>
    <source>
        <strain evidence="2">93-210</strain>
    </source>
</reference>
<evidence type="ECO:0000313" key="1">
    <source>
        <dbReference type="EMBL" id="KAI7954452.1"/>
    </source>
</evidence>